<dbReference type="EMBL" id="JASBWT010000003">
    <property type="protein sequence ID" value="KAJ9106163.1"/>
    <property type="molecule type" value="Genomic_DNA"/>
</dbReference>
<evidence type="ECO:0000313" key="2">
    <source>
        <dbReference type="Proteomes" id="UP001227268"/>
    </source>
</evidence>
<comment type="caution">
    <text evidence="1">The sequence shown here is derived from an EMBL/GenBank/DDBJ whole genome shotgun (WGS) entry which is preliminary data.</text>
</comment>
<proteinExistence type="predicted"/>
<protein>
    <submittedName>
        <fullName evidence="1">Uncharacterized protein</fullName>
    </submittedName>
</protein>
<evidence type="ECO:0000313" key="1">
    <source>
        <dbReference type="EMBL" id="KAJ9106163.1"/>
    </source>
</evidence>
<sequence>MLPQEELPILEALVNIKHRLTALKKDTSTFVRTKDVMSIYQAVAREVTKLNEVRDRQAHEGMISSSSAIASDSSGTSSVVPRSRTTSNAGKVRTKVAGQSAEDADNLSRRLSNISSASSNATARASSNDSPAASSGRDMTASPVEEEDDEEELMSESASGASSRVASVLSTPAEERCAQLEAYQSHSGEDKNIGTPQASTPALSPQPTAAAYAGSDSSMHHHQYHPSQQPSASTPGVDVDVDVDHDLSQAMQAQHISQIDVKPPSETNRVDQVLNDVFSLLSLFFLTIGKTKESPGIYVQIASMRQLLDHMNESGIYTQADLQPFAHRLQILKTIIKRDKEEGKHPAAIVKLMMRKLGDSERLLQTLLKSLSVLSVELVPVHQRLVSIRRQLVALAAQLKPSKAEVKPLVEELRKIDSSRVDGKFLGPGGSSVPTGQAILVGLMEECFEICQDIRARDGAENVASPLRPIWERLTEMRAQLERLRPEPLVYAQSLREIDQMRVDGSFVDAEGNKAQGQYVLLYLLRRCHGLIYRLIAESEPISEELMPIANKLSTVKKCLNEVLKYGGPFSARDLYPYHLALHQIDSLRRDGKFFSEDGSIPEGQAILVAQLSEAHEILEMLKESMGDEDEDDHSDDEGEEEEDSDEEDQDMSAPTEARPLPVHAVPAA</sequence>
<organism evidence="1 2">
    <name type="scientific">Naganishia friedmannii</name>
    <dbReference type="NCBI Taxonomy" id="89922"/>
    <lineage>
        <taxon>Eukaryota</taxon>
        <taxon>Fungi</taxon>
        <taxon>Dikarya</taxon>
        <taxon>Basidiomycota</taxon>
        <taxon>Agaricomycotina</taxon>
        <taxon>Tremellomycetes</taxon>
        <taxon>Filobasidiales</taxon>
        <taxon>Filobasidiaceae</taxon>
        <taxon>Naganishia</taxon>
    </lineage>
</organism>
<reference evidence="1" key="1">
    <citation type="submission" date="2023-04" db="EMBL/GenBank/DDBJ databases">
        <title>Draft Genome sequencing of Naganishia species isolated from polar environments using Oxford Nanopore Technology.</title>
        <authorList>
            <person name="Leo P."/>
            <person name="Venkateswaran K."/>
        </authorList>
    </citation>
    <scope>NUCLEOTIDE SEQUENCE</scope>
    <source>
        <strain evidence="1">MNA-CCFEE 5423</strain>
    </source>
</reference>
<keyword evidence="2" id="KW-1185">Reference proteome</keyword>
<accession>A0ACC2W378</accession>
<gene>
    <name evidence="1" type="ORF">QFC21_001306</name>
</gene>
<dbReference type="Proteomes" id="UP001227268">
    <property type="component" value="Unassembled WGS sequence"/>
</dbReference>
<name>A0ACC2W378_9TREE</name>